<dbReference type="EMBL" id="CAADFH010000011">
    <property type="protein sequence ID" value="VFJ90406.1"/>
    <property type="molecule type" value="Genomic_DNA"/>
</dbReference>
<dbReference type="SMART" id="SM00954">
    <property type="entry name" value="RelA_SpoT"/>
    <property type="match status" value="1"/>
</dbReference>
<sequence length="294" mass="34673">MRDRSDQNIAEQLKTEIESELSRAGLLFRVFARAKSHESIQSKLSRKSYGTIENERKMQDLYGVRIALYFPDDSDLAQRLLKSKFEYDECSSTIDLPTDATFGPTRSNLIFRLPKSIMNQSTTLQTEARIDGTFEVQFRTVFSEGWHEIDHDLRYRCKNDWNNHKDLNRAMNGFIATLETCDWAVTKLFDDLAWRHYKAKEWLPMLRTKFRLRWQSQDINHDLENLLNMDNDFSKSLFKVDRQELLAKILESKIDLPINPSNLVYLSNFFFIHSEHMSKITPRPVTDELENCDK</sequence>
<dbReference type="Gene3D" id="3.30.460.10">
    <property type="entry name" value="Beta Polymerase, domain 2"/>
    <property type="match status" value="1"/>
</dbReference>
<reference evidence="2" key="1">
    <citation type="submission" date="2019-02" db="EMBL/GenBank/DDBJ databases">
        <authorList>
            <person name="Gruber-Vodicka R. H."/>
            <person name="Seah K. B. B."/>
        </authorList>
    </citation>
    <scope>NUCLEOTIDE SEQUENCE</scope>
    <source>
        <strain evidence="2">BECK_M6</strain>
    </source>
</reference>
<dbReference type="SUPFAM" id="SSF81301">
    <property type="entry name" value="Nucleotidyltransferase"/>
    <property type="match status" value="1"/>
</dbReference>
<feature type="domain" description="RelA/SpoT" evidence="1">
    <location>
        <begin position="32"/>
        <end position="161"/>
    </location>
</feature>
<dbReference type="InterPro" id="IPR007685">
    <property type="entry name" value="RelA_SpoT"/>
</dbReference>
<evidence type="ECO:0000313" key="2">
    <source>
        <dbReference type="EMBL" id="VFJ90406.1"/>
    </source>
</evidence>
<protein>
    <recommendedName>
        <fullName evidence="1">RelA/SpoT domain-containing protein</fullName>
    </recommendedName>
</protein>
<accession>A0A450UDA2</accession>
<gene>
    <name evidence="2" type="ORF">BECKLFY1418A_GA0070994_101138</name>
</gene>
<proteinExistence type="predicted"/>
<dbReference type="PANTHER" id="PTHR41773">
    <property type="entry name" value="GTP PYROPHOSPHATASE-RELATED"/>
    <property type="match status" value="1"/>
</dbReference>
<name>A0A450UDA2_9GAMM</name>
<dbReference type="GO" id="GO:0015969">
    <property type="term" value="P:guanosine tetraphosphate metabolic process"/>
    <property type="evidence" value="ECO:0007669"/>
    <property type="project" value="InterPro"/>
</dbReference>
<dbReference type="CDD" id="cd05399">
    <property type="entry name" value="NT_Rel-Spo_like"/>
    <property type="match status" value="1"/>
</dbReference>
<evidence type="ECO:0000259" key="1">
    <source>
        <dbReference type="SMART" id="SM00954"/>
    </source>
</evidence>
<organism evidence="2">
    <name type="scientific">Candidatus Kentrum sp. LFY</name>
    <dbReference type="NCBI Taxonomy" id="2126342"/>
    <lineage>
        <taxon>Bacteria</taxon>
        <taxon>Pseudomonadati</taxon>
        <taxon>Pseudomonadota</taxon>
        <taxon>Gammaproteobacteria</taxon>
        <taxon>Candidatus Kentrum</taxon>
    </lineage>
</organism>
<dbReference type="InterPro" id="IPR043519">
    <property type="entry name" value="NT_sf"/>
</dbReference>
<dbReference type="Pfam" id="PF04607">
    <property type="entry name" value="RelA_SpoT"/>
    <property type="match status" value="1"/>
</dbReference>
<dbReference type="PANTHER" id="PTHR41773:SF1">
    <property type="entry name" value="RELA_SPOT DOMAIN-CONTAINING PROTEIN"/>
    <property type="match status" value="1"/>
</dbReference>
<dbReference type="AlphaFoldDB" id="A0A450UDA2"/>